<accession>A0AAV5HUJ9</accession>
<comment type="caution">
    <text evidence="6">The sequence shown here is derived from an EMBL/GenBank/DDBJ whole genome shotgun (WGS) entry which is preliminary data.</text>
</comment>
<dbReference type="GO" id="GO:0005886">
    <property type="term" value="C:plasma membrane"/>
    <property type="evidence" value="ECO:0007669"/>
    <property type="project" value="UniProtKB-SubCell"/>
</dbReference>
<name>A0AAV5HUJ9_9ROSI</name>
<evidence type="ECO:0000256" key="1">
    <source>
        <dbReference type="ARBA" id="ARBA00004609"/>
    </source>
</evidence>
<keyword evidence="2" id="KW-0325">Glycoprotein</keyword>
<dbReference type="InterPro" id="IPR044788">
    <property type="entry name" value="X8_dom_prot"/>
</dbReference>
<comment type="subcellular location">
    <subcellularLocation>
        <location evidence="1">Cell membrane</location>
        <topology evidence="1">Lipid-anchor</topology>
        <topology evidence="1">GPI-anchor</topology>
    </subcellularLocation>
</comment>
<keyword evidence="7" id="KW-1185">Reference proteome</keyword>
<evidence type="ECO:0000256" key="2">
    <source>
        <dbReference type="ARBA" id="ARBA00022622"/>
    </source>
</evidence>
<dbReference type="SMART" id="SM00768">
    <property type="entry name" value="X8"/>
    <property type="match status" value="1"/>
</dbReference>
<feature type="domain" description="X8" evidence="5">
    <location>
        <begin position="31"/>
        <end position="92"/>
    </location>
</feature>
<dbReference type="PANTHER" id="PTHR31044">
    <property type="entry name" value="BETA-1,3 GLUCANASE"/>
    <property type="match status" value="1"/>
</dbReference>
<reference evidence="6 7" key="1">
    <citation type="journal article" date="2021" name="Commun. Biol.">
        <title>The genome of Shorea leprosula (Dipterocarpaceae) highlights the ecological relevance of drought in aseasonal tropical rainforests.</title>
        <authorList>
            <person name="Ng K.K.S."/>
            <person name="Kobayashi M.J."/>
            <person name="Fawcett J.A."/>
            <person name="Hatakeyama M."/>
            <person name="Paape T."/>
            <person name="Ng C.H."/>
            <person name="Ang C.C."/>
            <person name="Tnah L.H."/>
            <person name="Lee C.T."/>
            <person name="Nishiyama T."/>
            <person name="Sese J."/>
            <person name="O'Brien M.J."/>
            <person name="Copetti D."/>
            <person name="Mohd Noor M.I."/>
            <person name="Ong R.C."/>
            <person name="Putra M."/>
            <person name="Sireger I.Z."/>
            <person name="Indrioko S."/>
            <person name="Kosugi Y."/>
            <person name="Izuno A."/>
            <person name="Isagi Y."/>
            <person name="Lee S.L."/>
            <person name="Shimizu K.K."/>
        </authorList>
    </citation>
    <scope>NUCLEOTIDE SEQUENCE [LARGE SCALE GENOMIC DNA]</scope>
    <source>
        <strain evidence="6">214</strain>
    </source>
</reference>
<dbReference type="Proteomes" id="UP001054252">
    <property type="component" value="Unassembled WGS sequence"/>
</dbReference>
<feature type="chain" id="PRO_5043764208" description="X8 domain-containing protein" evidence="4">
    <location>
        <begin position="25"/>
        <end position="101"/>
    </location>
</feature>
<keyword evidence="2" id="KW-0449">Lipoprotein</keyword>
<proteinExistence type="predicted"/>
<evidence type="ECO:0000259" key="5">
    <source>
        <dbReference type="SMART" id="SM00768"/>
    </source>
</evidence>
<sequence>MAEFASPFSILTLLMLSFVFSGEAVVTNEKNWCVAKATAEDPALQSALDYACARVDCSEIQPGGSCYEPNNLFSHASYAMNLSTIRTQGNKPQVVTLMVLA</sequence>
<evidence type="ECO:0000256" key="3">
    <source>
        <dbReference type="ARBA" id="ARBA00022729"/>
    </source>
</evidence>
<evidence type="ECO:0000256" key="4">
    <source>
        <dbReference type="SAM" id="SignalP"/>
    </source>
</evidence>
<keyword evidence="3 4" id="KW-0732">Signal</keyword>
<organism evidence="6 7">
    <name type="scientific">Rubroshorea leprosula</name>
    <dbReference type="NCBI Taxonomy" id="152421"/>
    <lineage>
        <taxon>Eukaryota</taxon>
        <taxon>Viridiplantae</taxon>
        <taxon>Streptophyta</taxon>
        <taxon>Embryophyta</taxon>
        <taxon>Tracheophyta</taxon>
        <taxon>Spermatophyta</taxon>
        <taxon>Magnoliopsida</taxon>
        <taxon>eudicotyledons</taxon>
        <taxon>Gunneridae</taxon>
        <taxon>Pentapetalae</taxon>
        <taxon>rosids</taxon>
        <taxon>malvids</taxon>
        <taxon>Malvales</taxon>
        <taxon>Dipterocarpaceae</taxon>
        <taxon>Rubroshorea</taxon>
    </lineage>
</organism>
<dbReference type="PANTHER" id="PTHR31044:SF52">
    <property type="entry name" value="OS01G0631500 PROTEIN"/>
    <property type="match status" value="1"/>
</dbReference>
<evidence type="ECO:0000313" key="7">
    <source>
        <dbReference type="Proteomes" id="UP001054252"/>
    </source>
</evidence>
<dbReference type="EMBL" id="BPVZ01000006">
    <property type="protein sequence ID" value="GKU92512.1"/>
    <property type="molecule type" value="Genomic_DNA"/>
</dbReference>
<keyword evidence="2" id="KW-0336">GPI-anchor</keyword>
<dbReference type="GO" id="GO:0098552">
    <property type="term" value="C:side of membrane"/>
    <property type="evidence" value="ECO:0007669"/>
    <property type="project" value="UniProtKB-KW"/>
</dbReference>
<protein>
    <recommendedName>
        <fullName evidence="5">X8 domain-containing protein</fullName>
    </recommendedName>
</protein>
<dbReference type="GO" id="GO:0009506">
    <property type="term" value="C:plasmodesma"/>
    <property type="evidence" value="ECO:0007669"/>
    <property type="project" value="UniProtKB-ARBA"/>
</dbReference>
<feature type="signal peptide" evidence="4">
    <location>
        <begin position="1"/>
        <end position="24"/>
    </location>
</feature>
<dbReference type="Gene3D" id="1.20.58.1040">
    <property type="match status" value="1"/>
</dbReference>
<gene>
    <name evidence="6" type="ORF">SLEP1_g6226</name>
</gene>
<dbReference type="AlphaFoldDB" id="A0AAV5HUJ9"/>
<keyword evidence="2" id="KW-0472">Membrane</keyword>
<evidence type="ECO:0000313" key="6">
    <source>
        <dbReference type="EMBL" id="GKU92512.1"/>
    </source>
</evidence>
<dbReference type="Pfam" id="PF07983">
    <property type="entry name" value="X8"/>
    <property type="match status" value="1"/>
</dbReference>
<dbReference type="InterPro" id="IPR012946">
    <property type="entry name" value="X8"/>
</dbReference>